<comment type="caution">
    <text evidence="1">The sequence shown here is derived from an EMBL/GenBank/DDBJ whole genome shotgun (WGS) entry which is preliminary data.</text>
</comment>
<protein>
    <submittedName>
        <fullName evidence="1">Uncharacterized protein</fullName>
    </submittedName>
</protein>
<accession>A0A3E3E455</accession>
<reference evidence="1 2" key="1">
    <citation type="submission" date="2018-08" db="EMBL/GenBank/DDBJ databases">
        <title>A genome reference for cultivated species of the human gut microbiota.</title>
        <authorList>
            <person name="Zou Y."/>
            <person name="Xue W."/>
            <person name="Luo G."/>
        </authorList>
    </citation>
    <scope>NUCLEOTIDE SEQUENCE [LARGE SCALE GENOMIC DNA]</scope>
    <source>
        <strain evidence="1 2">TF08-11</strain>
    </source>
</reference>
<dbReference type="EMBL" id="QUSK01000020">
    <property type="protein sequence ID" value="RGD75688.1"/>
    <property type="molecule type" value="Genomic_DNA"/>
</dbReference>
<gene>
    <name evidence="1" type="ORF">DXC78_08980</name>
</gene>
<name>A0A3E3E455_9FIRM</name>
<evidence type="ECO:0000313" key="1">
    <source>
        <dbReference type="EMBL" id="RGD75688.1"/>
    </source>
</evidence>
<sequence length="111" mass="12952">MEEILDGEKNVMEYLKLLFISKREYEQRKEILLKKYGIILKKEVESEMRRMCTFSDAVWERGKNEGILSNSIKNIQNLIQNHVVSSIEEAMDLLGVEASLRPSILQSIQIH</sequence>
<proteinExistence type="predicted"/>
<dbReference type="Proteomes" id="UP000260721">
    <property type="component" value="Unassembled WGS sequence"/>
</dbReference>
<dbReference type="AlphaFoldDB" id="A0A3E3E455"/>
<dbReference type="RefSeq" id="WP_117446707.1">
    <property type="nucleotide sequence ID" value="NZ_CALCIP010000010.1"/>
</dbReference>
<evidence type="ECO:0000313" key="2">
    <source>
        <dbReference type="Proteomes" id="UP000260721"/>
    </source>
</evidence>
<organism evidence="1 2">
    <name type="scientific">Faecalicoccus pleomorphus</name>
    <dbReference type="NCBI Taxonomy" id="1323"/>
    <lineage>
        <taxon>Bacteria</taxon>
        <taxon>Bacillati</taxon>
        <taxon>Bacillota</taxon>
        <taxon>Erysipelotrichia</taxon>
        <taxon>Erysipelotrichales</taxon>
        <taxon>Erysipelotrichaceae</taxon>
        <taxon>Faecalicoccus</taxon>
    </lineage>
</organism>